<feature type="region of interest" description="Disordered" evidence="8">
    <location>
        <begin position="361"/>
        <end position="464"/>
    </location>
</feature>
<proteinExistence type="predicted"/>
<evidence type="ECO:0000256" key="7">
    <source>
        <dbReference type="PROSITE-ProRule" id="PRU00042"/>
    </source>
</evidence>
<dbReference type="GO" id="GO:0044545">
    <property type="term" value="C:NSL complex"/>
    <property type="evidence" value="ECO:0007669"/>
    <property type="project" value="TreeGrafter"/>
</dbReference>
<keyword evidence="4 7" id="KW-0863">Zinc-finger</keyword>
<keyword evidence="11" id="KW-1185">Reference proteome</keyword>
<evidence type="ECO:0000313" key="10">
    <source>
        <dbReference type="Ensembl" id="ENSELUP00000087826.1"/>
    </source>
</evidence>
<organism evidence="10 11">
    <name type="scientific">Esox lucius</name>
    <name type="common">Northern pike</name>
    <dbReference type="NCBI Taxonomy" id="8010"/>
    <lineage>
        <taxon>Eukaryota</taxon>
        <taxon>Metazoa</taxon>
        <taxon>Chordata</taxon>
        <taxon>Craniata</taxon>
        <taxon>Vertebrata</taxon>
        <taxon>Euteleostomi</taxon>
        <taxon>Actinopterygii</taxon>
        <taxon>Neopterygii</taxon>
        <taxon>Teleostei</taxon>
        <taxon>Protacanthopterygii</taxon>
        <taxon>Esociformes</taxon>
        <taxon>Esocidae</taxon>
        <taxon>Esox</taxon>
    </lineage>
</organism>
<dbReference type="GO" id="GO:0071339">
    <property type="term" value="C:MLL1 complex"/>
    <property type="evidence" value="ECO:0007669"/>
    <property type="project" value="TreeGrafter"/>
</dbReference>
<dbReference type="InterPro" id="IPR013087">
    <property type="entry name" value="Znf_C2H2_type"/>
</dbReference>
<feature type="compositionally biased region" description="Basic and acidic residues" evidence="8">
    <location>
        <begin position="410"/>
        <end position="441"/>
    </location>
</feature>
<sequence>MTKTPPSRRGITFEVGAQLEARDRLKNWYQANIEKINYEDEKVLIHYRQWSHRYDEWFDWTSPYLRPLDRVQLRREGLQDNQPTSVFRVNEKVLACWVDCRYYPAKVLDVRRDASYTVKFFDGVVKTVKPTKIKPYRAEVSTPIPLLVHRQRMVDWNGKARERTRREQNNGKHKPKEYKKDETNECKKRSTDLNGETNREGEIKKEDQEKTVNSNVETIDKNRNMNGEEVKMEAGGGKKETQANEDGQAVQTNREDVSLNVERLSSTQKPEEKKQDDVSGQNPQVPRRNRYRASEDTLNAVPCMSFLVYRVIKNQPPPILSIELDHNPFKCKAPGCMKSFRKPSLLHYHVKYYHADMEPASGSSMQTRAAEKQAGSQETPRRRRITSGSTHSPLGDRQSANGVNRHRRSSLSDRRKENQHTNRLHEERECDTGEEKMERDHNKQKKRKKKRKSDESDWSTVSAEWTDEDIESELDVTTPMSEHSVSMVTEGSDVVRCVCGAEEENEFMIQCDECLCWQHGSCMGLFEHNVPDTYNCYICRAPPAQRRSQRYWYDRDWLSSGHMYGLSFLNENYSHQNGKKITATHQLLGDVHHVFQVLNGLQLKMNILQTHTHSDLKLWCQPWKQEEDLVRSYSMEASRAPSPAVRDRELSCEALRGISVSTPSEKPNMSQRSPARFQDSYTSYISSEHCYQKPRAYYPAVEQRLVVETRRGSELEDSLRSTENLLELEQRYGGPLDPDRAKLYPSSLLQDGESEVEVKTEEAEPSTDTKPHPDKESPLHQQWQMNLLDHIEAMHSQVTQRMDLIEKELDVLESWLDYTGELEPPDPLTRLPQLKHRIRQMLTDLGTVQQISLCSSNR</sequence>
<evidence type="ECO:0000259" key="9">
    <source>
        <dbReference type="PROSITE" id="PS50157"/>
    </source>
</evidence>
<dbReference type="GO" id="GO:0008270">
    <property type="term" value="F:zinc ion binding"/>
    <property type="evidence" value="ECO:0007669"/>
    <property type="project" value="UniProtKB-KW"/>
</dbReference>
<dbReference type="FunFam" id="2.30.30.140:FF:000049">
    <property type="entry name" value="PHD finger protein 20 (Predicted)"/>
    <property type="match status" value="1"/>
</dbReference>
<dbReference type="PROSITE" id="PS00028">
    <property type="entry name" value="ZINC_FINGER_C2H2_1"/>
    <property type="match status" value="1"/>
</dbReference>
<dbReference type="Proteomes" id="UP000265140">
    <property type="component" value="Chromosome 12"/>
</dbReference>
<dbReference type="SMART" id="SM00333">
    <property type="entry name" value="TUDOR"/>
    <property type="match status" value="1"/>
</dbReference>
<dbReference type="GeneTree" id="ENSGT00940000156477"/>
<dbReference type="GO" id="GO:0006357">
    <property type="term" value="P:regulation of transcription by RNA polymerase II"/>
    <property type="evidence" value="ECO:0007669"/>
    <property type="project" value="TreeGrafter"/>
</dbReference>
<feature type="compositionally biased region" description="Polar residues" evidence="8">
    <location>
        <begin position="386"/>
        <end position="402"/>
    </location>
</feature>
<dbReference type="InterPro" id="IPR002999">
    <property type="entry name" value="Tudor"/>
</dbReference>
<evidence type="ECO:0000256" key="8">
    <source>
        <dbReference type="SAM" id="MobiDB-lite"/>
    </source>
</evidence>
<evidence type="ECO:0000256" key="3">
    <source>
        <dbReference type="ARBA" id="ARBA00022737"/>
    </source>
</evidence>
<evidence type="ECO:0000256" key="6">
    <source>
        <dbReference type="ARBA" id="ARBA00023242"/>
    </source>
</evidence>
<dbReference type="PANTHER" id="PTHR15856:SF27">
    <property type="entry name" value="PHD FINGER PROTEIN 20"/>
    <property type="match status" value="1"/>
</dbReference>
<dbReference type="PROSITE" id="PS01359">
    <property type="entry name" value="ZF_PHD_1"/>
    <property type="match status" value="1"/>
</dbReference>
<dbReference type="Gene3D" id="3.30.160.60">
    <property type="entry name" value="Classic Zinc Finger"/>
    <property type="match status" value="1"/>
</dbReference>
<dbReference type="PROSITE" id="PS50157">
    <property type="entry name" value="ZINC_FINGER_C2H2_2"/>
    <property type="match status" value="1"/>
</dbReference>
<name>A0AAY5KGE7_ESOLU</name>
<dbReference type="InterPro" id="IPR001965">
    <property type="entry name" value="Znf_PHD"/>
</dbReference>
<dbReference type="InterPro" id="IPR043449">
    <property type="entry name" value="PHF20-like"/>
</dbReference>
<keyword evidence="3" id="KW-0677">Repeat</keyword>
<feature type="compositionally biased region" description="Basic and acidic residues" evidence="8">
    <location>
        <begin position="178"/>
        <end position="210"/>
    </location>
</feature>
<protein>
    <recommendedName>
        <fullName evidence="9">C2H2-type domain-containing protein</fullName>
    </recommendedName>
</protein>
<evidence type="ECO:0000256" key="1">
    <source>
        <dbReference type="ARBA" id="ARBA00004123"/>
    </source>
</evidence>
<accession>A0AAY5KGE7</accession>
<dbReference type="InterPro" id="IPR041297">
    <property type="entry name" value="Crb2_Tudor"/>
</dbReference>
<reference evidence="10 11" key="1">
    <citation type="submission" date="2020-02" db="EMBL/GenBank/DDBJ databases">
        <title>Esox lucius (northern pike) genome, fEsoLuc1, primary haplotype.</title>
        <authorList>
            <person name="Myers G."/>
            <person name="Karagic N."/>
            <person name="Meyer A."/>
            <person name="Pippel M."/>
            <person name="Reichard M."/>
            <person name="Winkler S."/>
            <person name="Tracey A."/>
            <person name="Sims Y."/>
            <person name="Howe K."/>
            <person name="Rhie A."/>
            <person name="Formenti G."/>
            <person name="Durbin R."/>
            <person name="Fedrigo O."/>
            <person name="Jarvis E.D."/>
        </authorList>
    </citation>
    <scope>NUCLEOTIDE SEQUENCE [LARGE SCALE GENOMIC DNA]</scope>
</reference>
<dbReference type="Ensembl" id="ENSELUT00000106693.1">
    <property type="protein sequence ID" value="ENSELUP00000087826.1"/>
    <property type="gene ID" value="ENSELUG00000033112.2"/>
</dbReference>
<comment type="subcellular location">
    <subcellularLocation>
        <location evidence="1">Nucleus</location>
    </subcellularLocation>
</comment>
<feature type="domain" description="C2H2-type" evidence="9">
    <location>
        <begin position="329"/>
        <end position="359"/>
    </location>
</feature>
<feature type="region of interest" description="Disordered" evidence="8">
    <location>
        <begin position="731"/>
        <end position="778"/>
    </location>
</feature>
<feature type="compositionally biased region" description="Basic and acidic residues" evidence="8">
    <location>
        <begin position="218"/>
        <end position="242"/>
    </location>
</feature>
<keyword evidence="6" id="KW-0539">Nucleus</keyword>
<dbReference type="Gene3D" id="2.30.30.140">
    <property type="match status" value="2"/>
</dbReference>
<dbReference type="InterPro" id="IPR013083">
    <property type="entry name" value="Znf_RING/FYVE/PHD"/>
</dbReference>
<keyword evidence="2" id="KW-0479">Metal-binding</keyword>
<dbReference type="CDD" id="cd20104">
    <property type="entry name" value="MBT_PHF20L1-like"/>
    <property type="match status" value="1"/>
</dbReference>
<dbReference type="PANTHER" id="PTHR15856">
    <property type="entry name" value="PHD FINGER PROTEIN 20-RELATED"/>
    <property type="match status" value="1"/>
</dbReference>
<dbReference type="SUPFAM" id="SSF63748">
    <property type="entry name" value="Tudor/PWWP/MBT"/>
    <property type="match status" value="2"/>
</dbReference>
<reference evidence="10" key="3">
    <citation type="submission" date="2025-09" db="UniProtKB">
        <authorList>
            <consortium name="Ensembl"/>
        </authorList>
    </citation>
    <scope>IDENTIFICATION</scope>
</reference>
<feature type="region of interest" description="Disordered" evidence="8">
    <location>
        <begin position="157"/>
        <end position="293"/>
    </location>
</feature>
<evidence type="ECO:0000256" key="2">
    <source>
        <dbReference type="ARBA" id="ARBA00022723"/>
    </source>
</evidence>
<dbReference type="Pfam" id="PF18115">
    <property type="entry name" value="Tudor_3"/>
    <property type="match status" value="1"/>
</dbReference>
<feature type="compositionally biased region" description="Basic and acidic residues" evidence="8">
    <location>
        <begin position="158"/>
        <end position="170"/>
    </location>
</feature>
<dbReference type="InterPro" id="IPR011011">
    <property type="entry name" value="Znf_FYVE_PHD"/>
</dbReference>
<dbReference type="Gene3D" id="3.30.40.10">
    <property type="entry name" value="Zinc/RING finger domain, C3HC4 (zinc finger)"/>
    <property type="match status" value="1"/>
</dbReference>
<evidence type="ECO:0000313" key="11">
    <source>
        <dbReference type="Proteomes" id="UP000265140"/>
    </source>
</evidence>
<dbReference type="SMART" id="SM00249">
    <property type="entry name" value="PHD"/>
    <property type="match status" value="1"/>
</dbReference>
<dbReference type="Pfam" id="PF20826">
    <property type="entry name" value="PHD_5"/>
    <property type="match status" value="1"/>
</dbReference>
<reference evidence="10" key="2">
    <citation type="submission" date="2025-08" db="UniProtKB">
        <authorList>
            <consortium name="Ensembl"/>
        </authorList>
    </citation>
    <scope>IDENTIFICATION</scope>
</reference>
<keyword evidence="5" id="KW-0862">Zinc</keyword>
<feature type="compositionally biased region" description="Basic and acidic residues" evidence="8">
    <location>
        <begin position="756"/>
        <end position="778"/>
    </location>
</feature>
<dbReference type="InterPro" id="IPR019786">
    <property type="entry name" value="Zinc_finger_PHD-type_CS"/>
</dbReference>
<dbReference type="SUPFAM" id="SSF57903">
    <property type="entry name" value="FYVE/PHD zinc finger"/>
    <property type="match status" value="1"/>
</dbReference>
<feature type="compositionally biased region" description="Basic residues" evidence="8">
    <location>
        <begin position="442"/>
        <end position="451"/>
    </location>
</feature>
<evidence type="ECO:0000256" key="5">
    <source>
        <dbReference type="ARBA" id="ARBA00022833"/>
    </source>
</evidence>
<dbReference type="AlphaFoldDB" id="A0AAY5KGE7"/>
<evidence type="ECO:0000256" key="4">
    <source>
        <dbReference type="ARBA" id="ARBA00022771"/>
    </source>
</evidence>